<keyword evidence="2" id="KW-0238">DNA-binding</keyword>
<evidence type="ECO:0000313" key="2">
    <source>
        <dbReference type="EMBL" id="KGF44891.1"/>
    </source>
</evidence>
<reference evidence="2 3" key="1">
    <citation type="submission" date="2014-07" db="EMBL/GenBank/DDBJ databases">
        <authorList>
            <person name="McCorrison J."/>
            <person name="Sanka R."/>
            <person name="Torralba M."/>
            <person name="Gillis M."/>
            <person name="Haft D.H."/>
            <person name="Methe B."/>
            <person name="Sutton G."/>
            <person name="Nelson K.E."/>
        </authorList>
    </citation>
    <scope>NUCLEOTIDE SEQUENCE [LARGE SCALE GENOMIC DNA]</scope>
    <source>
        <strain evidence="2 3">DNF00320</strain>
    </source>
</reference>
<dbReference type="Pfam" id="PF13443">
    <property type="entry name" value="HTH_26"/>
    <property type="match status" value="1"/>
</dbReference>
<dbReference type="PROSITE" id="PS50943">
    <property type="entry name" value="HTH_CROC1"/>
    <property type="match status" value="1"/>
</dbReference>
<dbReference type="SMART" id="SM00530">
    <property type="entry name" value="HTH_XRE"/>
    <property type="match status" value="1"/>
</dbReference>
<proteinExistence type="predicted"/>
<name>A0A096AED2_9BACT</name>
<organism evidence="2 3">
    <name type="scientific">Prevotella bivia DNF00320</name>
    <dbReference type="NCBI Taxonomy" id="1401068"/>
    <lineage>
        <taxon>Bacteria</taxon>
        <taxon>Pseudomonadati</taxon>
        <taxon>Bacteroidota</taxon>
        <taxon>Bacteroidia</taxon>
        <taxon>Bacteroidales</taxon>
        <taxon>Prevotellaceae</taxon>
        <taxon>Prevotella</taxon>
    </lineage>
</organism>
<dbReference type="EMBL" id="JRNQ01000025">
    <property type="protein sequence ID" value="KGF44891.1"/>
    <property type="molecule type" value="Genomic_DNA"/>
</dbReference>
<dbReference type="Gene3D" id="1.10.260.40">
    <property type="entry name" value="lambda repressor-like DNA-binding domains"/>
    <property type="match status" value="1"/>
</dbReference>
<dbReference type="Proteomes" id="UP000029525">
    <property type="component" value="Unassembled WGS sequence"/>
</dbReference>
<feature type="domain" description="HTH cro/C1-type" evidence="1">
    <location>
        <begin position="23"/>
        <end position="63"/>
    </location>
</feature>
<sequence length="70" mass="8028">MANKELNRLKVVLAEKKKTNKWLGEQLGKDKTTISKWCTNTCQPDLGNLMKIAKLLEVEVTDLLREDNID</sequence>
<evidence type="ECO:0000313" key="3">
    <source>
        <dbReference type="Proteomes" id="UP000029525"/>
    </source>
</evidence>
<gene>
    <name evidence="2" type="ORF">HMPREF0647_05000</name>
</gene>
<accession>A0A096AED2</accession>
<dbReference type="SUPFAM" id="SSF47413">
    <property type="entry name" value="lambda repressor-like DNA-binding domains"/>
    <property type="match status" value="1"/>
</dbReference>
<protein>
    <submittedName>
        <fullName evidence="2">DNA-binding protein</fullName>
    </submittedName>
</protein>
<evidence type="ECO:0000259" key="1">
    <source>
        <dbReference type="PROSITE" id="PS50943"/>
    </source>
</evidence>
<dbReference type="AlphaFoldDB" id="A0A096AED2"/>
<dbReference type="GO" id="GO:0003677">
    <property type="term" value="F:DNA binding"/>
    <property type="evidence" value="ECO:0007669"/>
    <property type="project" value="UniProtKB-KW"/>
</dbReference>
<dbReference type="CDD" id="cd00093">
    <property type="entry name" value="HTH_XRE"/>
    <property type="match status" value="1"/>
</dbReference>
<dbReference type="OrthoDB" id="7865033at2"/>
<dbReference type="InterPro" id="IPR010982">
    <property type="entry name" value="Lambda_DNA-bd_dom_sf"/>
</dbReference>
<dbReference type="RefSeq" id="WP_019035566.1">
    <property type="nucleotide sequence ID" value="NZ_JRNQ01000025.1"/>
</dbReference>
<comment type="caution">
    <text evidence="2">The sequence shown here is derived from an EMBL/GenBank/DDBJ whole genome shotgun (WGS) entry which is preliminary data.</text>
</comment>
<dbReference type="InterPro" id="IPR001387">
    <property type="entry name" value="Cro/C1-type_HTH"/>
</dbReference>